<dbReference type="Gene3D" id="1.10.600.10">
    <property type="entry name" value="Farnesyl Diphosphate Synthase"/>
    <property type="match status" value="1"/>
</dbReference>
<dbReference type="AlphaFoldDB" id="A0A2H0LYI3"/>
<evidence type="ECO:0008006" key="9">
    <source>
        <dbReference type="Google" id="ProtNLM"/>
    </source>
</evidence>
<evidence type="ECO:0000256" key="1">
    <source>
        <dbReference type="ARBA" id="ARBA00001946"/>
    </source>
</evidence>
<sequence length="338" mass="38030">MLSFNKKLTDVYKVIQGDMLRINEELKSHLRTKYSYLEDLNDYFLSWGGKRIRPALVMLSARTIAPGNLEDKDMDLLILLSAAVELIHSASLIHDDIIDNSPLRRNKSTIHKRWGREAAVAFGDYIYSKAFELVANCSRPDVLGCVAQATTAMCEGQLFQVLERKNLNLKKSEYIVIVKKKTASLIAACCKGAALIIDKEAKDKHSALAAYGLNFGIAFQIVDDYLDIMAQRNVLGKISGQDISSGELTLPLYDLIDSLNKKDKKGIKDMLGAQDITADVIAGIRDKIKDKKTYLKTKERALFYARRSKDKLNEFPDSCYKDRLSDLADYVVDRGFKN</sequence>
<dbReference type="Pfam" id="PF00348">
    <property type="entry name" value="polyprenyl_synt"/>
    <property type="match status" value="1"/>
</dbReference>
<dbReference type="InterPro" id="IPR033749">
    <property type="entry name" value="Polyprenyl_synt_CS"/>
</dbReference>
<dbReference type="PANTHER" id="PTHR12001:SF69">
    <property type="entry name" value="ALL TRANS-POLYPRENYL-DIPHOSPHATE SYNTHASE PDSS1"/>
    <property type="match status" value="1"/>
</dbReference>
<evidence type="ECO:0000256" key="4">
    <source>
        <dbReference type="ARBA" id="ARBA00022723"/>
    </source>
</evidence>
<reference evidence="7 8" key="1">
    <citation type="submission" date="2017-09" db="EMBL/GenBank/DDBJ databases">
        <title>Depth-based differentiation of microbial function through sediment-hosted aquifers and enrichment of novel symbionts in the deep terrestrial subsurface.</title>
        <authorList>
            <person name="Probst A.J."/>
            <person name="Ladd B."/>
            <person name="Jarett J.K."/>
            <person name="Geller-Mcgrath D.E."/>
            <person name="Sieber C.M."/>
            <person name="Emerson J.B."/>
            <person name="Anantharaman K."/>
            <person name="Thomas B.C."/>
            <person name="Malmstrom R."/>
            <person name="Stieglmeier M."/>
            <person name="Klingl A."/>
            <person name="Woyke T."/>
            <person name="Ryan C.M."/>
            <person name="Banfield J.F."/>
        </authorList>
    </citation>
    <scope>NUCLEOTIDE SEQUENCE [LARGE SCALE GENOMIC DNA]</scope>
    <source>
        <strain evidence="7">CG11_big_fil_rev_8_21_14_0_20_42_13</strain>
    </source>
</reference>
<accession>A0A2H0LYI3</accession>
<dbReference type="InterPro" id="IPR000092">
    <property type="entry name" value="Polyprenyl_synt"/>
</dbReference>
<dbReference type="PANTHER" id="PTHR12001">
    <property type="entry name" value="GERANYLGERANYL PYROPHOSPHATE SYNTHASE"/>
    <property type="match status" value="1"/>
</dbReference>
<name>A0A2H0LYI3_9BACT</name>
<organism evidence="7 8">
    <name type="scientific">Candidatus Ghiorseimicrobium undicola</name>
    <dbReference type="NCBI Taxonomy" id="1974746"/>
    <lineage>
        <taxon>Bacteria</taxon>
        <taxon>Pseudomonadati</taxon>
        <taxon>Candidatus Omnitrophota</taxon>
        <taxon>Candidatus Ghiorseimicrobium</taxon>
    </lineage>
</organism>
<dbReference type="GO" id="GO:0008299">
    <property type="term" value="P:isoprenoid biosynthetic process"/>
    <property type="evidence" value="ECO:0007669"/>
    <property type="project" value="InterPro"/>
</dbReference>
<gene>
    <name evidence="7" type="ORF">COV72_03120</name>
</gene>
<evidence type="ECO:0000256" key="2">
    <source>
        <dbReference type="ARBA" id="ARBA00006706"/>
    </source>
</evidence>
<evidence type="ECO:0000256" key="6">
    <source>
        <dbReference type="RuleBase" id="RU004466"/>
    </source>
</evidence>
<evidence type="ECO:0000313" key="7">
    <source>
        <dbReference type="EMBL" id="PIQ89436.1"/>
    </source>
</evidence>
<dbReference type="EMBL" id="PCWA01000041">
    <property type="protein sequence ID" value="PIQ89436.1"/>
    <property type="molecule type" value="Genomic_DNA"/>
</dbReference>
<keyword evidence="3 6" id="KW-0808">Transferase</keyword>
<dbReference type="SFLD" id="SFLDS00005">
    <property type="entry name" value="Isoprenoid_Synthase_Type_I"/>
    <property type="match status" value="1"/>
</dbReference>
<dbReference type="GO" id="GO:0004659">
    <property type="term" value="F:prenyltransferase activity"/>
    <property type="evidence" value="ECO:0007669"/>
    <property type="project" value="InterPro"/>
</dbReference>
<keyword evidence="5" id="KW-0460">Magnesium</keyword>
<comment type="caution">
    <text evidence="7">The sequence shown here is derived from an EMBL/GenBank/DDBJ whole genome shotgun (WGS) entry which is preliminary data.</text>
</comment>
<comment type="similarity">
    <text evidence="2 6">Belongs to the FPP/GGPP synthase family.</text>
</comment>
<evidence type="ECO:0000256" key="5">
    <source>
        <dbReference type="ARBA" id="ARBA00022842"/>
    </source>
</evidence>
<keyword evidence="4" id="KW-0479">Metal-binding</keyword>
<dbReference type="SUPFAM" id="SSF48576">
    <property type="entry name" value="Terpenoid synthases"/>
    <property type="match status" value="1"/>
</dbReference>
<dbReference type="GO" id="GO:0046872">
    <property type="term" value="F:metal ion binding"/>
    <property type="evidence" value="ECO:0007669"/>
    <property type="project" value="UniProtKB-KW"/>
</dbReference>
<proteinExistence type="inferred from homology"/>
<dbReference type="PROSITE" id="PS00444">
    <property type="entry name" value="POLYPRENYL_SYNTHASE_2"/>
    <property type="match status" value="1"/>
</dbReference>
<dbReference type="InterPro" id="IPR008949">
    <property type="entry name" value="Isoprenoid_synthase_dom_sf"/>
</dbReference>
<dbReference type="CDD" id="cd00685">
    <property type="entry name" value="Trans_IPPS_HT"/>
    <property type="match status" value="1"/>
</dbReference>
<dbReference type="Proteomes" id="UP000229641">
    <property type="component" value="Unassembled WGS sequence"/>
</dbReference>
<comment type="cofactor">
    <cofactor evidence="1">
        <name>Mg(2+)</name>
        <dbReference type="ChEBI" id="CHEBI:18420"/>
    </cofactor>
</comment>
<protein>
    <recommendedName>
        <fullName evidence="9">Polyprenyl synthetase</fullName>
    </recommendedName>
</protein>
<evidence type="ECO:0000313" key="8">
    <source>
        <dbReference type="Proteomes" id="UP000229641"/>
    </source>
</evidence>
<evidence type="ECO:0000256" key="3">
    <source>
        <dbReference type="ARBA" id="ARBA00022679"/>
    </source>
</evidence>